<gene>
    <name evidence="2" type="ORF">SAC06_06950</name>
</gene>
<organism evidence="2">
    <name type="scientific">Scrofimicrobium appendicitidis</name>
    <dbReference type="NCBI Taxonomy" id="3079930"/>
    <lineage>
        <taxon>Bacteria</taxon>
        <taxon>Bacillati</taxon>
        <taxon>Actinomycetota</taxon>
        <taxon>Actinomycetes</taxon>
        <taxon>Actinomycetales</taxon>
        <taxon>Actinomycetaceae</taxon>
        <taxon>Scrofimicrobium</taxon>
    </lineage>
</organism>
<dbReference type="KEGG" id="sapp:SAC06_06950"/>
<dbReference type="Pfam" id="PF10722">
    <property type="entry name" value="YbjN"/>
    <property type="match status" value="1"/>
</dbReference>
<name>A0AAU7V597_9ACTO</name>
<dbReference type="RefSeq" id="WP_350257588.1">
    <property type="nucleotide sequence ID" value="NZ_CP138335.1"/>
</dbReference>
<feature type="compositionally biased region" description="Basic and acidic residues" evidence="1">
    <location>
        <begin position="1"/>
        <end position="11"/>
    </location>
</feature>
<feature type="compositionally biased region" description="Low complexity" evidence="1">
    <location>
        <begin position="16"/>
        <end position="31"/>
    </location>
</feature>
<proteinExistence type="predicted"/>
<dbReference type="AlphaFoldDB" id="A0AAU7V597"/>
<reference evidence="2" key="1">
    <citation type="submission" date="2023-11" db="EMBL/GenBank/DDBJ databases">
        <title>Scrofimicrobium hongkongense sp. nov., isolated from a patient with peritonitis.</title>
        <authorList>
            <person name="Lao H.Y."/>
            <person name="Wong A.Y.P."/>
            <person name="Ng T.L."/>
            <person name="Wong R.Y.L."/>
            <person name="Yau M.C.Y."/>
            <person name="Lam J.Y.W."/>
            <person name="Siu G.K.H."/>
        </authorList>
    </citation>
    <scope>NUCLEOTIDE SEQUENCE</scope>
    <source>
        <strain evidence="2">R131</strain>
    </source>
</reference>
<protein>
    <submittedName>
        <fullName evidence="2">YbjN domain-containing protein</fullName>
    </submittedName>
</protein>
<evidence type="ECO:0000313" key="2">
    <source>
        <dbReference type="EMBL" id="XBW07382.1"/>
    </source>
</evidence>
<accession>A0AAU7V597</accession>
<evidence type="ECO:0000256" key="1">
    <source>
        <dbReference type="SAM" id="MobiDB-lite"/>
    </source>
</evidence>
<dbReference type="InterPro" id="IPR019660">
    <property type="entry name" value="Put_sensory_transdc_reg_YbjN"/>
</dbReference>
<feature type="region of interest" description="Disordered" evidence="1">
    <location>
        <begin position="1"/>
        <end position="31"/>
    </location>
</feature>
<sequence>MKRWWDRRGRDEELEPQSPLEPESPSEPELPIDSLLVRPLTMARVAELIRAEGYSCEDDGEGEVRGIWNEVGFRFFLSPDDTWLGISTVWEAPDDFPVGMHSALQEASNDWNRQFLQPTAYPSTDEDKIVFFYSVFVDAGLSDQQFSQMLDRALDVNLQAHRTIASLLPPVL</sequence>
<dbReference type="EMBL" id="CP138335">
    <property type="protein sequence ID" value="XBW07382.1"/>
    <property type="molecule type" value="Genomic_DNA"/>
</dbReference>